<dbReference type="Pfam" id="PF02502">
    <property type="entry name" value="LacAB_rpiB"/>
    <property type="match status" value="1"/>
</dbReference>
<accession>A0A538S698</accession>
<comment type="caution">
    <text evidence="4">The sequence shown here is derived from an EMBL/GenBank/DDBJ whole genome shotgun (WGS) entry which is preliminary data.</text>
</comment>
<dbReference type="InterPro" id="IPR004785">
    <property type="entry name" value="RpiB"/>
</dbReference>
<dbReference type="Gene3D" id="3.40.1400.10">
    <property type="entry name" value="Sugar-phosphate isomerase, RpiB/LacA/LacB"/>
    <property type="match status" value="1"/>
</dbReference>
<organism evidence="4 6">
    <name type="scientific">Eiseniibacteriota bacterium</name>
    <dbReference type="NCBI Taxonomy" id="2212470"/>
    <lineage>
        <taxon>Bacteria</taxon>
        <taxon>Candidatus Eiseniibacteriota</taxon>
    </lineage>
</organism>
<feature type="active site" description="Proton donor" evidence="3">
    <location>
        <position position="98"/>
    </location>
</feature>
<evidence type="ECO:0000313" key="5">
    <source>
        <dbReference type="EMBL" id="TMQ61944.1"/>
    </source>
</evidence>
<dbReference type="NCBIfam" id="NF004051">
    <property type="entry name" value="PRK05571.1"/>
    <property type="match status" value="1"/>
</dbReference>
<evidence type="ECO:0000313" key="6">
    <source>
        <dbReference type="Proteomes" id="UP000316292"/>
    </source>
</evidence>
<dbReference type="GO" id="GO:0009052">
    <property type="term" value="P:pentose-phosphate shunt, non-oxidative branch"/>
    <property type="evidence" value="ECO:0007669"/>
    <property type="project" value="TreeGrafter"/>
</dbReference>
<protein>
    <submittedName>
        <fullName evidence="4">Ribose 5-phosphate isomerase B</fullName>
        <ecNumber evidence="4">5.3.1.6</ecNumber>
    </submittedName>
</protein>
<name>A0A538S698_UNCEI</name>
<evidence type="ECO:0000256" key="1">
    <source>
        <dbReference type="ARBA" id="ARBA00008754"/>
    </source>
</evidence>
<dbReference type="NCBIfam" id="TIGR01120">
    <property type="entry name" value="rpiB"/>
    <property type="match status" value="1"/>
</dbReference>
<dbReference type="GO" id="GO:0019316">
    <property type="term" value="P:D-allose catabolic process"/>
    <property type="evidence" value="ECO:0007669"/>
    <property type="project" value="TreeGrafter"/>
</dbReference>
<dbReference type="Proteomes" id="UP000320913">
    <property type="component" value="Unassembled WGS sequence"/>
</dbReference>
<dbReference type="AlphaFoldDB" id="A0A538S698"/>
<dbReference type="PANTHER" id="PTHR30345:SF0">
    <property type="entry name" value="DNA DAMAGE-REPAIR_TOLERATION PROTEIN DRT102"/>
    <property type="match status" value="1"/>
</dbReference>
<evidence type="ECO:0000313" key="4">
    <source>
        <dbReference type="EMBL" id="TMQ46894.1"/>
    </source>
</evidence>
<dbReference type="InterPro" id="IPR036569">
    <property type="entry name" value="RpiB_LacA_LacB_sf"/>
</dbReference>
<keyword evidence="2 4" id="KW-0413">Isomerase</keyword>
<evidence type="ECO:0000313" key="7">
    <source>
        <dbReference type="Proteomes" id="UP000320913"/>
    </source>
</evidence>
<dbReference type="GO" id="GO:0004751">
    <property type="term" value="F:ribose-5-phosphate isomerase activity"/>
    <property type="evidence" value="ECO:0007669"/>
    <property type="project" value="UniProtKB-EC"/>
</dbReference>
<gene>
    <name evidence="4" type="primary">rpiB</name>
    <name evidence="4" type="ORF">E6K71_11445</name>
    <name evidence="5" type="ORF">E6K75_00570</name>
</gene>
<comment type="similarity">
    <text evidence="1">Belongs to the LacAB/RpiB family.</text>
</comment>
<evidence type="ECO:0000256" key="2">
    <source>
        <dbReference type="ARBA" id="ARBA00023235"/>
    </source>
</evidence>
<dbReference type="EC" id="5.3.1.6" evidence="4"/>
<dbReference type="InterPro" id="IPR003500">
    <property type="entry name" value="RpiB_LacA_LacB"/>
</dbReference>
<evidence type="ECO:0000256" key="3">
    <source>
        <dbReference type="PIRSR" id="PIRSR005384-1"/>
    </source>
</evidence>
<dbReference type="Proteomes" id="UP000316292">
    <property type="component" value="Unassembled WGS sequence"/>
</dbReference>
<reference evidence="6 7" key="1">
    <citation type="journal article" date="2019" name="Nat. Microbiol.">
        <title>Mediterranean grassland soil C-N compound turnover is dependent on rainfall and depth, and is mediated by genomically divergent microorganisms.</title>
        <authorList>
            <person name="Diamond S."/>
            <person name="Andeer P.F."/>
            <person name="Li Z."/>
            <person name="Crits-Christoph A."/>
            <person name="Burstein D."/>
            <person name="Anantharaman K."/>
            <person name="Lane K.R."/>
            <person name="Thomas B.C."/>
            <person name="Pan C."/>
            <person name="Northen T.R."/>
            <person name="Banfield J.F."/>
        </authorList>
    </citation>
    <scope>NUCLEOTIDE SEQUENCE [LARGE SCALE GENOMIC DNA]</scope>
    <source>
        <strain evidence="4">WS_1</strain>
        <strain evidence="5">WS_5</strain>
    </source>
</reference>
<dbReference type="PANTHER" id="PTHR30345">
    <property type="entry name" value="RIBOSE-5-PHOSPHATE ISOMERASE B"/>
    <property type="match status" value="1"/>
</dbReference>
<sequence length="150" mass="16420">MKVAIGADHAGFEMKERVKQYLESKGHAVQDFGTHSPESTDYPPYAFRVGEAVRDGKAERGVLLCDSGNGIAIAANKVETIRATICLNVKMAELARRHNDGNVLVLGSAFTAPGELAAILDTWFTAPFDGGRHARRVAQITEYERTHQHQ</sequence>
<feature type="active site" description="Proton acceptor" evidence="3">
    <location>
        <position position="65"/>
    </location>
</feature>
<dbReference type="SUPFAM" id="SSF89623">
    <property type="entry name" value="Ribose/Galactose isomerase RpiB/AlsB"/>
    <property type="match status" value="1"/>
</dbReference>
<dbReference type="EMBL" id="VBOV01000011">
    <property type="protein sequence ID" value="TMQ61944.1"/>
    <property type="molecule type" value="Genomic_DNA"/>
</dbReference>
<dbReference type="NCBIfam" id="TIGR00689">
    <property type="entry name" value="rpiB_lacA_lacB"/>
    <property type="match status" value="1"/>
</dbReference>
<proteinExistence type="inferred from homology"/>
<dbReference type="EMBL" id="VBOR01000140">
    <property type="protein sequence ID" value="TMQ46894.1"/>
    <property type="molecule type" value="Genomic_DNA"/>
</dbReference>
<dbReference type="PIRSF" id="PIRSF005384">
    <property type="entry name" value="RpiB_LacA_B"/>
    <property type="match status" value="1"/>
</dbReference>